<gene>
    <name evidence="1" type="ORF">G7024_19920</name>
</gene>
<name>A0AA40V7E1_STUST</name>
<comment type="caution">
    <text evidence="1">The sequence shown here is derived from an EMBL/GenBank/DDBJ whole genome shotgun (WGS) entry which is preliminary data.</text>
</comment>
<sequence length="100" mass="10634">MQSIQINTAPLIRNFATQIDNGRIQVTTKLGTQTLVRAAFARATFPSDVDLQTAFLADLVSRASPGATALLKDIAEQCIADQCAAVRQLISDGSGTRLNS</sequence>
<proteinExistence type="predicted"/>
<dbReference type="EMBL" id="JAAMRD010000020">
    <property type="protein sequence ID" value="MBA1306668.1"/>
    <property type="molecule type" value="Genomic_DNA"/>
</dbReference>
<accession>A0AA40V7E1</accession>
<dbReference type="RefSeq" id="WP_041109754.1">
    <property type="nucleotide sequence ID" value="NZ_JAAMRD010000020.1"/>
</dbReference>
<organism evidence="1 2">
    <name type="scientific">Stutzerimonas stutzeri</name>
    <name type="common">Pseudomonas stutzeri</name>
    <dbReference type="NCBI Taxonomy" id="316"/>
    <lineage>
        <taxon>Bacteria</taxon>
        <taxon>Pseudomonadati</taxon>
        <taxon>Pseudomonadota</taxon>
        <taxon>Gammaproteobacteria</taxon>
        <taxon>Pseudomonadales</taxon>
        <taxon>Pseudomonadaceae</taxon>
        <taxon>Stutzerimonas</taxon>
    </lineage>
</organism>
<reference evidence="1" key="1">
    <citation type="submission" date="2020-02" db="EMBL/GenBank/DDBJ databases">
        <title>Synteny-based analysis reveals conserved mechanism for high triclosan tolerance in Pseudomonas, as well as instances of horizontal transfer.</title>
        <authorList>
            <person name="Mcfarland A.G."/>
            <person name="Bertucci H.K."/>
            <person name="Litmann E."/>
            <person name="Shen J."/>
            <person name="Huttenhower C."/>
            <person name="Hartmann E.M."/>
        </authorList>
    </citation>
    <scope>NUCLEOTIDE SEQUENCE</scope>
    <source>
        <strain evidence="1">109A1</strain>
    </source>
</reference>
<dbReference type="Proteomes" id="UP001138621">
    <property type="component" value="Unassembled WGS sequence"/>
</dbReference>
<protein>
    <submittedName>
        <fullName evidence="1">Uncharacterized protein</fullName>
    </submittedName>
</protein>
<evidence type="ECO:0000313" key="2">
    <source>
        <dbReference type="Proteomes" id="UP001138621"/>
    </source>
</evidence>
<evidence type="ECO:0000313" key="1">
    <source>
        <dbReference type="EMBL" id="MBA1306668.1"/>
    </source>
</evidence>
<dbReference type="AlphaFoldDB" id="A0AA40V7E1"/>